<evidence type="ECO:0000313" key="9">
    <source>
        <dbReference type="Proteomes" id="UP000198564"/>
    </source>
</evidence>
<evidence type="ECO:0000256" key="3">
    <source>
        <dbReference type="ARBA" id="ARBA00023274"/>
    </source>
</evidence>
<evidence type="ECO:0000256" key="1">
    <source>
        <dbReference type="ARBA" id="ARBA00006598"/>
    </source>
</evidence>
<dbReference type="InterPro" id="IPR021137">
    <property type="entry name" value="Ribosomal_bL35-like"/>
</dbReference>
<organism evidence="8 9">
    <name type="scientific">Alkalibacterium gilvum</name>
    <dbReference type="NCBI Taxonomy" id="1130080"/>
    <lineage>
        <taxon>Bacteria</taxon>
        <taxon>Bacillati</taxon>
        <taxon>Bacillota</taxon>
        <taxon>Bacilli</taxon>
        <taxon>Lactobacillales</taxon>
        <taxon>Carnobacteriaceae</taxon>
        <taxon>Alkalibacterium</taxon>
    </lineage>
</organism>
<dbReference type="EMBL" id="FNYW01000019">
    <property type="protein sequence ID" value="SEI77935.1"/>
    <property type="molecule type" value="Genomic_DNA"/>
</dbReference>
<evidence type="ECO:0000256" key="4">
    <source>
        <dbReference type="ARBA" id="ARBA00071664"/>
    </source>
</evidence>
<feature type="compositionally biased region" description="Basic residues" evidence="7">
    <location>
        <begin position="1"/>
        <end position="31"/>
    </location>
</feature>
<dbReference type="Gene3D" id="4.10.410.60">
    <property type="match status" value="1"/>
</dbReference>
<gene>
    <name evidence="5" type="primary">rpmI</name>
    <name evidence="8" type="ORF">SAMN04488113_11922</name>
</gene>
<dbReference type="Proteomes" id="UP000198564">
    <property type="component" value="Unassembled WGS sequence"/>
</dbReference>
<evidence type="ECO:0000313" key="8">
    <source>
        <dbReference type="EMBL" id="SEI77935.1"/>
    </source>
</evidence>
<dbReference type="PRINTS" id="PR00064">
    <property type="entry name" value="RIBOSOMALL35"/>
</dbReference>
<dbReference type="Pfam" id="PF01632">
    <property type="entry name" value="Ribosomal_L35p"/>
    <property type="match status" value="1"/>
</dbReference>
<reference evidence="9" key="1">
    <citation type="submission" date="2016-10" db="EMBL/GenBank/DDBJ databases">
        <authorList>
            <person name="Varghese N."/>
            <person name="Submissions S."/>
        </authorList>
    </citation>
    <scope>NUCLEOTIDE SEQUENCE [LARGE SCALE GENOMIC DNA]</scope>
    <source>
        <strain evidence="9">DSM 25751</strain>
    </source>
</reference>
<keyword evidence="9" id="KW-1185">Reference proteome</keyword>
<proteinExistence type="inferred from homology"/>
<dbReference type="GO" id="GO:0003735">
    <property type="term" value="F:structural constituent of ribosome"/>
    <property type="evidence" value="ECO:0007669"/>
    <property type="project" value="InterPro"/>
</dbReference>
<dbReference type="SUPFAM" id="SSF143034">
    <property type="entry name" value="L35p-like"/>
    <property type="match status" value="1"/>
</dbReference>
<feature type="region of interest" description="Disordered" evidence="7">
    <location>
        <begin position="1"/>
        <end position="53"/>
    </location>
</feature>
<dbReference type="GO" id="GO:0022625">
    <property type="term" value="C:cytosolic large ribosomal subunit"/>
    <property type="evidence" value="ECO:0007669"/>
    <property type="project" value="TreeGrafter"/>
</dbReference>
<evidence type="ECO:0000256" key="2">
    <source>
        <dbReference type="ARBA" id="ARBA00022980"/>
    </source>
</evidence>
<accession>A0A1H6TNY1</accession>
<sequence>MPKQKTHRGSAKRFKRTGSGKLKRSHAKRSHMFANKTQKQKRKLRKSAMVSDSDYKRIKQQLTYMK</sequence>
<dbReference type="OrthoDB" id="47476at2"/>
<dbReference type="PANTHER" id="PTHR33343:SF1">
    <property type="entry name" value="LARGE RIBOSOMAL SUBUNIT PROTEIN BL35M"/>
    <property type="match status" value="1"/>
</dbReference>
<dbReference type="STRING" id="1130080.SAMN04488113_11922"/>
<dbReference type="AlphaFoldDB" id="A0A1H6TNY1"/>
<dbReference type="PROSITE" id="PS00936">
    <property type="entry name" value="RIBOSOMAL_L35"/>
    <property type="match status" value="1"/>
</dbReference>
<keyword evidence="3 5" id="KW-0687">Ribonucleoprotein</keyword>
<evidence type="ECO:0000256" key="7">
    <source>
        <dbReference type="SAM" id="MobiDB-lite"/>
    </source>
</evidence>
<dbReference type="PANTHER" id="PTHR33343">
    <property type="entry name" value="54S RIBOSOMAL PROTEIN BL35M"/>
    <property type="match status" value="1"/>
</dbReference>
<dbReference type="InterPro" id="IPR001706">
    <property type="entry name" value="Ribosomal_bL35"/>
</dbReference>
<dbReference type="RefSeq" id="WP_091634729.1">
    <property type="nucleotide sequence ID" value="NZ_FNYW01000019.1"/>
</dbReference>
<protein>
    <recommendedName>
        <fullName evidence="4 5">Large ribosomal subunit protein bL35</fullName>
    </recommendedName>
</protein>
<dbReference type="InterPro" id="IPR037229">
    <property type="entry name" value="Ribosomal_bL35_sf"/>
</dbReference>
<evidence type="ECO:0000256" key="6">
    <source>
        <dbReference type="RuleBase" id="RU000568"/>
    </source>
</evidence>
<keyword evidence="2 5" id="KW-0689">Ribosomal protein</keyword>
<comment type="similarity">
    <text evidence="1 5 6">Belongs to the bacterial ribosomal protein bL35 family.</text>
</comment>
<name>A0A1H6TNY1_9LACT</name>
<dbReference type="InterPro" id="IPR018265">
    <property type="entry name" value="Ribosomal_bL35_CS"/>
</dbReference>
<dbReference type="GO" id="GO:0006412">
    <property type="term" value="P:translation"/>
    <property type="evidence" value="ECO:0007669"/>
    <property type="project" value="UniProtKB-UniRule"/>
</dbReference>
<dbReference type="HAMAP" id="MF_00514">
    <property type="entry name" value="Ribosomal_bL35"/>
    <property type="match status" value="1"/>
</dbReference>
<dbReference type="FunFam" id="4.10.410.60:FF:000001">
    <property type="entry name" value="50S ribosomal protein L35"/>
    <property type="match status" value="1"/>
</dbReference>
<dbReference type="NCBIfam" id="TIGR00001">
    <property type="entry name" value="rpmI_bact"/>
    <property type="match status" value="1"/>
</dbReference>
<evidence type="ECO:0000256" key="5">
    <source>
        <dbReference type="HAMAP-Rule" id="MF_00514"/>
    </source>
</evidence>